<dbReference type="Proteomes" id="UP000050741">
    <property type="component" value="Unassembled WGS sequence"/>
</dbReference>
<dbReference type="AlphaFoldDB" id="A0A183CK00"/>
<protein>
    <submittedName>
        <fullName evidence="2">Uncharacterized protein</fullName>
    </submittedName>
</protein>
<keyword evidence="1" id="KW-1185">Reference proteome</keyword>
<organism evidence="1 2">
    <name type="scientific">Globodera pallida</name>
    <name type="common">Potato cyst nematode worm</name>
    <name type="synonym">Heterodera pallida</name>
    <dbReference type="NCBI Taxonomy" id="36090"/>
    <lineage>
        <taxon>Eukaryota</taxon>
        <taxon>Metazoa</taxon>
        <taxon>Ecdysozoa</taxon>
        <taxon>Nematoda</taxon>
        <taxon>Chromadorea</taxon>
        <taxon>Rhabditida</taxon>
        <taxon>Tylenchina</taxon>
        <taxon>Tylenchomorpha</taxon>
        <taxon>Tylenchoidea</taxon>
        <taxon>Heteroderidae</taxon>
        <taxon>Heteroderinae</taxon>
        <taxon>Globodera</taxon>
    </lineage>
</organism>
<sequence length="73" mass="8702">MKMMSDNGICPELHLDSQDKEIREEVQKDVEENCKKFDNEEAKFIFFNNVRLDLAVNFEFNQRKGKCKQMPET</sequence>
<proteinExistence type="predicted"/>
<accession>A0A183CK00</accession>
<evidence type="ECO:0000313" key="2">
    <source>
        <dbReference type="WBParaSite" id="GPLIN_001320600"/>
    </source>
</evidence>
<name>A0A183CK00_GLOPA</name>
<reference evidence="2" key="2">
    <citation type="submission" date="2016-06" db="UniProtKB">
        <authorList>
            <consortium name="WormBaseParasite"/>
        </authorList>
    </citation>
    <scope>IDENTIFICATION</scope>
</reference>
<reference evidence="1" key="1">
    <citation type="submission" date="2014-05" db="EMBL/GenBank/DDBJ databases">
        <title>The genome and life-stage specific transcriptomes of Globodera pallida elucidate key aspects of plant parasitism by a cyst nematode.</title>
        <authorList>
            <person name="Cotton J.A."/>
            <person name="Lilley C.J."/>
            <person name="Jones L.M."/>
            <person name="Kikuchi T."/>
            <person name="Reid A.J."/>
            <person name="Thorpe P."/>
            <person name="Tsai I.J."/>
            <person name="Beasley H."/>
            <person name="Blok V."/>
            <person name="Cock P.J.A."/>
            <person name="Van den Akker S.E."/>
            <person name="Holroyd N."/>
            <person name="Hunt M."/>
            <person name="Mantelin S."/>
            <person name="Naghra H."/>
            <person name="Pain A."/>
            <person name="Palomares-Rius J.E."/>
            <person name="Zarowiecki M."/>
            <person name="Berriman M."/>
            <person name="Jones J.T."/>
            <person name="Urwin P.E."/>
        </authorList>
    </citation>
    <scope>NUCLEOTIDE SEQUENCE [LARGE SCALE GENOMIC DNA]</scope>
    <source>
        <strain evidence="1">Lindley</strain>
    </source>
</reference>
<evidence type="ECO:0000313" key="1">
    <source>
        <dbReference type="Proteomes" id="UP000050741"/>
    </source>
</evidence>
<dbReference type="WBParaSite" id="GPLIN_001320600">
    <property type="protein sequence ID" value="GPLIN_001320600"/>
    <property type="gene ID" value="GPLIN_001320600"/>
</dbReference>